<dbReference type="RefSeq" id="WP_387347586.1">
    <property type="nucleotide sequence ID" value="NZ_JBIAXI010000039.1"/>
</dbReference>
<protein>
    <recommendedName>
        <fullName evidence="3">FAD-dependent oxidoreductase</fullName>
    </recommendedName>
</protein>
<dbReference type="Proteomes" id="UP001602119">
    <property type="component" value="Unassembled WGS sequence"/>
</dbReference>
<evidence type="ECO:0000313" key="1">
    <source>
        <dbReference type="EMBL" id="MFF4778961.1"/>
    </source>
</evidence>
<comment type="caution">
    <text evidence="1">The sequence shown here is derived from an EMBL/GenBank/DDBJ whole genome shotgun (WGS) entry which is preliminary data.</text>
</comment>
<evidence type="ECO:0008006" key="3">
    <source>
        <dbReference type="Google" id="ProtNLM"/>
    </source>
</evidence>
<reference evidence="1 2" key="1">
    <citation type="submission" date="2024-10" db="EMBL/GenBank/DDBJ databases">
        <title>The Natural Products Discovery Center: Release of the First 8490 Sequenced Strains for Exploring Actinobacteria Biosynthetic Diversity.</title>
        <authorList>
            <person name="Kalkreuter E."/>
            <person name="Kautsar S.A."/>
            <person name="Yang D."/>
            <person name="Bader C.D."/>
            <person name="Teijaro C.N."/>
            <person name="Fluegel L."/>
            <person name="Davis C.M."/>
            <person name="Simpson J.R."/>
            <person name="Lauterbach L."/>
            <person name="Steele A.D."/>
            <person name="Gui C."/>
            <person name="Meng S."/>
            <person name="Li G."/>
            <person name="Viehrig K."/>
            <person name="Ye F."/>
            <person name="Su P."/>
            <person name="Kiefer A.F."/>
            <person name="Nichols A."/>
            <person name="Cepeda A.J."/>
            <person name="Yan W."/>
            <person name="Fan B."/>
            <person name="Jiang Y."/>
            <person name="Adhikari A."/>
            <person name="Zheng C.-J."/>
            <person name="Schuster L."/>
            <person name="Cowan T.M."/>
            <person name="Smanski M.J."/>
            <person name="Chevrette M.G."/>
            <person name="De Carvalho L.P.S."/>
            <person name="Shen B."/>
        </authorList>
    </citation>
    <scope>NUCLEOTIDE SEQUENCE [LARGE SCALE GENOMIC DNA]</scope>
    <source>
        <strain evidence="1 2">NPDC001281</strain>
    </source>
</reference>
<dbReference type="Pfam" id="PF21274">
    <property type="entry name" value="Rng_hyd_C"/>
    <property type="match status" value="1"/>
</dbReference>
<organism evidence="1 2">
    <name type="scientific">Microtetraspora fusca</name>
    <dbReference type="NCBI Taxonomy" id="1997"/>
    <lineage>
        <taxon>Bacteria</taxon>
        <taxon>Bacillati</taxon>
        <taxon>Actinomycetota</taxon>
        <taxon>Actinomycetes</taxon>
        <taxon>Streptosporangiales</taxon>
        <taxon>Streptosporangiaceae</taxon>
        <taxon>Microtetraspora</taxon>
    </lineage>
</organism>
<proteinExistence type="predicted"/>
<keyword evidence="2" id="KW-1185">Reference proteome</keyword>
<sequence length="152" mass="16487">MHTQAATALMAPGGDVIALRQLFTELLERPENMHMVAALMAGADVRYDMGEENPAAPTGWFVPPINLTTDDGHTRRLAELLRDARPLLLDLTGGNDLAATAESWNDRVHRVTATADDFPAPALLIRPDGYVAWAGADPDSLKKALTRWFSPG</sequence>
<name>A0ABW6VHY9_MICFU</name>
<gene>
    <name evidence="1" type="ORF">ACFY05_39675</name>
</gene>
<evidence type="ECO:0000313" key="2">
    <source>
        <dbReference type="Proteomes" id="UP001602119"/>
    </source>
</evidence>
<dbReference type="Gene3D" id="3.40.30.120">
    <property type="match status" value="1"/>
</dbReference>
<accession>A0ABW6VHY9</accession>
<dbReference type="EMBL" id="JBIAXI010000039">
    <property type="protein sequence ID" value="MFF4778961.1"/>
    <property type="molecule type" value="Genomic_DNA"/>
</dbReference>